<dbReference type="PANTHER" id="PTHR33164">
    <property type="entry name" value="TRANSCRIPTIONAL REGULATOR, MARR FAMILY"/>
    <property type="match status" value="1"/>
</dbReference>
<dbReference type="RefSeq" id="WP_329255870.1">
    <property type="nucleotide sequence ID" value="NZ_BAABHF010000024.1"/>
</dbReference>
<dbReference type="InterPro" id="IPR000835">
    <property type="entry name" value="HTH_MarR-typ"/>
</dbReference>
<evidence type="ECO:0000313" key="3">
    <source>
        <dbReference type="Proteomes" id="UP001500503"/>
    </source>
</evidence>
<feature type="domain" description="HTH marR-type" evidence="1">
    <location>
        <begin position="17"/>
        <end position="154"/>
    </location>
</feature>
<dbReference type="PANTHER" id="PTHR33164:SF57">
    <property type="entry name" value="MARR-FAMILY TRANSCRIPTIONAL REGULATOR"/>
    <property type="match status" value="1"/>
</dbReference>
<dbReference type="Gene3D" id="1.10.10.10">
    <property type="entry name" value="Winged helix-like DNA-binding domain superfamily/Winged helix DNA-binding domain"/>
    <property type="match status" value="1"/>
</dbReference>
<sequence>MDDTQPAGDKDGPDFDLMAVFPRLTQLGNVMNRSGLVERAMERVGLGLDRPAMSVLVTLKMSDRPLRVGEIAERMQVVGPHVTRQMNELERRGLARRATDPDDQRARLIELTPEGTAAAERYLRTILGWFTDVLAGWPARDRQDFGRLLGRFADDLTARLAAIDDESPSRP</sequence>
<dbReference type="Proteomes" id="UP001500503">
    <property type="component" value="Unassembled WGS sequence"/>
</dbReference>
<dbReference type="SUPFAM" id="SSF46785">
    <property type="entry name" value="Winged helix' DNA-binding domain"/>
    <property type="match status" value="1"/>
</dbReference>
<evidence type="ECO:0000259" key="1">
    <source>
        <dbReference type="PROSITE" id="PS50995"/>
    </source>
</evidence>
<name>A0ABP8QBA2_9ACTN</name>
<dbReference type="PROSITE" id="PS50995">
    <property type="entry name" value="HTH_MARR_2"/>
    <property type="match status" value="1"/>
</dbReference>
<dbReference type="EMBL" id="BAABHF010000024">
    <property type="protein sequence ID" value="GAA4499799.1"/>
    <property type="molecule type" value="Genomic_DNA"/>
</dbReference>
<dbReference type="Pfam" id="PF12802">
    <property type="entry name" value="MarR_2"/>
    <property type="match status" value="1"/>
</dbReference>
<comment type="caution">
    <text evidence="2">The sequence shown here is derived from an EMBL/GenBank/DDBJ whole genome shotgun (WGS) entry which is preliminary data.</text>
</comment>
<organism evidence="2 3">
    <name type="scientific">Actinoallomurus oryzae</name>
    <dbReference type="NCBI Taxonomy" id="502180"/>
    <lineage>
        <taxon>Bacteria</taxon>
        <taxon>Bacillati</taxon>
        <taxon>Actinomycetota</taxon>
        <taxon>Actinomycetes</taxon>
        <taxon>Streptosporangiales</taxon>
        <taxon>Thermomonosporaceae</taxon>
        <taxon>Actinoallomurus</taxon>
    </lineage>
</organism>
<evidence type="ECO:0000313" key="2">
    <source>
        <dbReference type="EMBL" id="GAA4499799.1"/>
    </source>
</evidence>
<gene>
    <name evidence="2" type="ORF">GCM10023191_047300</name>
</gene>
<dbReference type="PRINTS" id="PR00598">
    <property type="entry name" value="HTHMARR"/>
</dbReference>
<dbReference type="InterPro" id="IPR039422">
    <property type="entry name" value="MarR/SlyA-like"/>
</dbReference>
<proteinExistence type="predicted"/>
<dbReference type="InterPro" id="IPR036390">
    <property type="entry name" value="WH_DNA-bd_sf"/>
</dbReference>
<dbReference type="SMART" id="SM00347">
    <property type="entry name" value="HTH_MARR"/>
    <property type="match status" value="1"/>
</dbReference>
<reference evidence="3" key="1">
    <citation type="journal article" date="2019" name="Int. J. Syst. Evol. Microbiol.">
        <title>The Global Catalogue of Microorganisms (GCM) 10K type strain sequencing project: providing services to taxonomists for standard genome sequencing and annotation.</title>
        <authorList>
            <consortium name="The Broad Institute Genomics Platform"/>
            <consortium name="The Broad Institute Genome Sequencing Center for Infectious Disease"/>
            <person name="Wu L."/>
            <person name="Ma J."/>
        </authorList>
    </citation>
    <scope>NUCLEOTIDE SEQUENCE [LARGE SCALE GENOMIC DNA]</scope>
    <source>
        <strain evidence="3">JCM 17933</strain>
    </source>
</reference>
<keyword evidence="3" id="KW-1185">Reference proteome</keyword>
<protein>
    <submittedName>
        <fullName evidence="2">MarR family winged helix-turn-helix transcriptional regulator</fullName>
    </submittedName>
</protein>
<accession>A0ABP8QBA2</accession>
<dbReference type="InterPro" id="IPR036388">
    <property type="entry name" value="WH-like_DNA-bd_sf"/>
</dbReference>